<evidence type="ECO:0000256" key="1">
    <source>
        <dbReference type="SAM" id="Phobius"/>
    </source>
</evidence>
<proteinExistence type="predicted"/>
<keyword evidence="3" id="KW-1185">Reference proteome</keyword>
<evidence type="ECO:0008006" key="4">
    <source>
        <dbReference type="Google" id="ProtNLM"/>
    </source>
</evidence>
<feature type="transmembrane region" description="Helical" evidence="1">
    <location>
        <begin position="176"/>
        <end position="195"/>
    </location>
</feature>
<organism evidence="2 3">
    <name type="scientific">Flavihumibacter solisilvae</name>
    <dbReference type="NCBI Taxonomy" id="1349421"/>
    <lineage>
        <taxon>Bacteria</taxon>
        <taxon>Pseudomonadati</taxon>
        <taxon>Bacteroidota</taxon>
        <taxon>Chitinophagia</taxon>
        <taxon>Chitinophagales</taxon>
        <taxon>Chitinophagaceae</taxon>
        <taxon>Flavihumibacter</taxon>
    </lineage>
</organism>
<feature type="transmembrane region" description="Helical" evidence="1">
    <location>
        <begin position="62"/>
        <end position="82"/>
    </location>
</feature>
<feature type="transmembrane region" description="Helical" evidence="1">
    <location>
        <begin position="142"/>
        <end position="169"/>
    </location>
</feature>
<accession>A0A0C1IK14</accession>
<feature type="transmembrane region" description="Helical" evidence="1">
    <location>
        <begin position="250"/>
        <end position="267"/>
    </location>
</feature>
<evidence type="ECO:0000313" key="3">
    <source>
        <dbReference type="Proteomes" id="UP000031408"/>
    </source>
</evidence>
<dbReference type="AlphaFoldDB" id="A0A0C1IK14"/>
<feature type="transmembrane region" description="Helical" evidence="1">
    <location>
        <begin position="103"/>
        <end position="122"/>
    </location>
</feature>
<keyword evidence="1" id="KW-0812">Transmembrane</keyword>
<comment type="caution">
    <text evidence="2">The sequence shown here is derived from an EMBL/GenBank/DDBJ whole genome shotgun (WGS) entry which is preliminary data.</text>
</comment>
<evidence type="ECO:0000313" key="2">
    <source>
        <dbReference type="EMBL" id="KIC90794.1"/>
    </source>
</evidence>
<keyword evidence="1" id="KW-1133">Transmembrane helix</keyword>
<dbReference type="Proteomes" id="UP000031408">
    <property type="component" value="Unassembled WGS sequence"/>
</dbReference>
<keyword evidence="1" id="KW-0472">Membrane</keyword>
<sequence length="439" mass="50165">MHMAIRRIAILFCFTWFAFLCVPVTPQFWQELFALNWSEPGYSNLFRLAHYTPRIYPGPDTFLNWAAVAVIAFVIGIAWVLIGREKTGQAELLYYGVRALARYRLAVAIFAYGFLMYHPLLAPYPSLSNLNTAYGDFTRWKLFSLSLGIVPGYQSFLGLVQVICGLLLLYRKTASIGAFIISIYLGNVFMSNLAYEGGETVYSLYLIILSLFVLSYDARRLIDLLILQRPANPNTYQPEFPSHWLRAGRVVLKASFVLVFVLFYALSTREAFAADRYQFPAASGLSGVHGIYNVIEFERNGTAVPYDSVWTGRWRDVVFEKWPTVSIRSSRNVAIDSNNTEHFESDDRLRTYELEGSAGRHYYSYIVDPAKHILTLSNKNPHYKGETLQFVYSQPDESTLILSGNDFNNDNLKVVLKLRNKKYLIEEAKRTGRRGAIRL</sequence>
<dbReference type="EMBL" id="JSVC01000045">
    <property type="protein sequence ID" value="KIC90794.1"/>
    <property type="molecule type" value="Genomic_DNA"/>
</dbReference>
<name>A0A0C1IK14_9BACT</name>
<reference evidence="2 3" key="1">
    <citation type="submission" date="2014-11" db="EMBL/GenBank/DDBJ databases">
        <title>Genome sequence of Flavihumibacter solisilvae 3-3.</title>
        <authorList>
            <person name="Zhou G."/>
            <person name="Li M."/>
            <person name="Wang G."/>
        </authorList>
    </citation>
    <scope>NUCLEOTIDE SEQUENCE [LARGE SCALE GENOMIC DNA]</scope>
    <source>
        <strain evidence="2 3">3-3</strain>
    </source>
</reference>
<dbReference type="STRING" id="1349421.OI18_22880"/>
<protein>
    <recommendedName>
        <fullName evidence="4">DoxX family protein</fullName>
    </recommendedName>
</protein>
<gene>
    <name evidence="2" type="ORF">OI18_22880</name>
</gene>